<protein>
    <submittedName>
        <fullName evidence="2">Uncharacterized protein</fullName>
    </submittedName>
</protein>
<dbReference type="AlphaFoldDB" id="A0A919BSI1"/>
<dbReference type="RefSeq" id="WP_189774585.1">
    <property type="nucleotide sequence ID" value="NZ_BNCK01000014.1"/>
</dbReference>
<sequence length="130" mass="15052">MARKVTHDQVRKAIVRIEIGRPKIIDAGRKISISAVAEEAGCSRALIHRDFPDLVDRIAVKANKNVRQQRDEKHEELKQYKERNKELRLERDLLKRHITNMQSKNATLLLENEQLKALLDKNSTVVKIVP</sequence>
<feature type="coiled-coil region" evidence="1">
    <location>
        <begin position="63"/>
        <end position="118"/>
    </location>
</feature>
<evidence type="ECO:0000256" key="1">
    <source>
        <dbReference type="SAM" id="Coils"/>
    </source>
</evidence>
<reference evidence="2" key="2">
    <citation type="submission" date="2020-09" db="EMBL/GenBank/DDBJ databases">
        <authorList>
            <person name="Sun Q."/>
            <person name="Kim S."/>
        </authorList>
    </citation>
    <scope>NUCLEOTIDE SEQUENCE</scope>
    <source>
        <strain evidence="2">KCTC 42731</strain>
    </source>
</reference>
<dbReference type="EMBL" id="BNCK01000014">
    <property type="protein sequence ID" value="GHG06990.1"/>
    <property type="molecule type" value="Genomic_DNA"/>
</dbReference>
<gene>
    <name evidence="2" type="ORF">GCM10017161_40760</name>
</gene>
<evidence type="ECO:0000313" key="3">
    <source>
        <dbReference type="Proteomes" id="UP000623842"/>
    </source>
</evidence>
<keyword evidence="1" id="KW-0175">Coiled coil</keyword>
<comment type="caution">
    <text evidence="2">The sequence shown here is derived from an EMBL/GenBank/DDBJ whole genome shotgun (WGS) entry which is preliminary data.</text>
</comment>
<evidence type="ECO:0000313" key="2">
    <source>
        <dbReference type="EMBL" id="GHG06990.1"/>
    </source>
</evidence>
<keyword evidence="3" id="KW-1185">Reference proteome</keyword>
<proteinExistence type="predicted"/>
<dbReference type="Proteomes" id="UP000623842">
    <property type="component" value="Unassembled WGS sequence"/>
</dbReference>
<reference evidence="2" key="1">
    <citation type="journal article" date="2014" name="Int. J. Syst. Evol. Microbiol.">
        <title>Complete genome sequence of Corynebacterium casei LMG S-19264T (=DSM 44701T), isolated from a smear-ripened cheese.</title>
        <authorList>
            <consortium name="US DOE Joint Genome Institute (JGI-PGF)"/>
            <person name="Walter F."/>
            <person name="Albersmeier A."/>
            <person name="Kalinowski J."/>
            <person name="Ruckert C."/>
        </authorList>
    </citation>
    <scope>NUCLEOTIDE SEQUENCE</scope>
    <source>
        <strain evidence="2">KCTC 42731</strain>
    </source>
</reference>
<name>A0A919BSI1_9GAMM</name>
<accession>A0A919BSI1</accession>
<organism evidence="2 3">
    <name type="scientific">Thalassotalea marina</name>
    <dbReference type="NCBI Taxonomy" id="1673741"/>
    <lineage>
        <taxon>Bacteria</taxon>
        <taxon>Pseudomonadati</taxon>
        <taxon>Pseudomonadota</taxon>
        <taxon>Gammaproteobacteria</taxon>
        <taxon>Alteromonadales</taxon>
        <taxon>Colwelliaceae</taxon>
        <taxon>Thalassotalea</taxon>
    </lineage>
</organism>